<dbReference type="GO" id="GO:0009927">
    <property type="term" value="F:histidine phosphotransfer kinase activity"/>
    <property type="evidence" value="ECO:0007669"/>
    <property type="project" value="TreeGrafter"/>
</dbReference>
<name>A0A6M0RGA7_9CYAN</name>
<evidence type="ECO:0000256" key="2">
    <source>
        <dbReference type="ARBA" id="ARBA00012438"/>
    </source>
</evidence>
<dbReference type="EC" id="2.7.13.3" evidence="2"/>
<gene>
    <name evidence="9" type="ORF">DXZ20_03495</name>
</gene>
<feature type="transmembrane region" description="Helical" evidence="7">
    <location>
        <begin position="72"/>
        <end position="93"/>
    </location>
</feature>
<dbReference type="PANTHER" id="PTHR43047:SF72">
    <property type="entry name" value="OSMOSENSING HISTIDINE PROTEIN KINASE SLN1"/>
    <property type="match status" value="1"/>
</dbReference>
<dbReference type="InterPro" id="IPR003594">
    <property type="entry name" value="HATPase_dom"/>
</dbReference>
<dbReference type="Proteomes" id="UP000481033">
    <property type="component" value="Unassembled WGS sequence"/>
</dbReference>
<dbReference type="SMART" id="SM00388">
    <property type="entry name" value="HisKA"/>
    <property type="match status" value="1"/>
</dbReference>
<feature type="domain" description="Histidine kinase" evidence="8">
    <location>
        <begin position="225"/>
        <end position="443"/>
    </location>
</feature>
<dbReference type="SMART" id="SM00387">
    <property type="entry name" value="HATPase_c"/>
    <property type="match status" value="1"/>
</dbReference>
<proteinExistence type="predicted"/>
<dbReference type="InterPro" id="IPR004358">
    <property type="entry name" value="Sig_transdc_His_kin-like_C"/>
</dbReference>
<organism evidence="9 10">
    <name type="scientific">Adonisia turfae CCMR0081</name>
    <dbReference type="NCBI Taxonomy" id="2292702"/>
    <lineage>
        <taxon>Bacteria</taxon>
        <taxon>Bacillati</taxon>
        <taxon>Cyanobacteriota</taxon>
        <taxon>Adonisia</taxon>
        <taxon>Adonisia turfae</taxon>
    </lineage>
</organism>
<keyword evidence="6" id="KW-0902">Two-component regulatory system</keyword>
<keyword evidence="5 9" id="KW-0418">Kinase</keyword>
<evidence type="ECO:0000256" key="1">
    <source>
        <dbReference type="ARBA" id="ARBA00000085"/>
    </source>
</evidence>
<dbReference type="CDD" id="cd00075">
    <property type="entry name" value="HATPase"/>
    <property type="match status" value="1"/>
</dbReference>
<dbReference type="EMBL" id="QXHD01000003">
    <property type="protein sequence ID" value="NEZ54772.1"/>
    <property type="molecule type" value="Genomic_DNA"/>
</dbReference>
<feature type="transmembrane region" description="Helical" evidence="7">
    <location>
        <begin position="40"/>
        <end position="60"/>
    </location>
</feature>
<keyword evidence="7" id="KW-0472">Membrane</keyword>
<dbReference type="InterPro" id="IPR003661">
    <property type="entry name" value="HisK_dim/P_dom"/>
</dbReference>
<dbReference type="GO" id="GO:0005886">
    <property type="term" value="C:plasma membrane"/>
    <property type="evidence" value="ECO:0007669"/>
    <property type="project" value="TreeGrafter"/>
</dbReference>
<dbReference type="InterPro" id="IPR036097">
    <property type="entry name" value="HisK_dim/P_sf"/>
</dbReference>
<dbReference type="SUPFAM" id="SSF47384">
    <property type="entry name" value="Homodimeric domain of signal transducing histidine kinase"/>
    <property type="match status" value="1"/>
</dbReference>
<accession>A0A6M0RGA7</accession>
<dbReference type="Pfam" id="PF00512">
    <property type="entry name" value="HisKA"/>
    <property type="match status" value="1"/>
</dbReference>
<dbReference type="Pfam" id="PF02518">
    <property type="entry name" value="HATPase_c"/>
    <property type="match status" value="1"/>
</dbReference>
<feature type="transmembrane region" description="Helical" evidence="7">
    <location>
        <begin position="100"/>
        <end position="122"/>
    </location>
</feature>
<evidence type="ECO:0000256" key="7">
    <source>
        <dbReference type="SAM" id="Phobius"/>
    </source>
</evidence>
<keyword evidence="3" id="KW-0597">Phosphoprotein</keyword>
<keyword evidence="7" id="KW-0812">Transmembrane</keyword>
<sequence length="447" mass="50431">MLHYARAWWRHYFPPHVESPSVLSVYKQWRQQFFHQRLRLLIWLLVFVLVSFVLFETWVWLTVPDYMERNDFVINGVIGFVFAVALGLQMLPWGKQHPGLIFWGMSAGVTLSLLTASLIGGNIDDSDIILWTMVFLAQSTVVPVRWQLHLRSQLTLLIPLTLLITVAFFNVENAAERSNLILGSVAAYIYLLWVCFVADLSVYLYERLRYKEFEARQEIQTFLHAVSHDLRNPVTGTQLLLKSLLAQPGDTIAMPRTLLEQMLQGGDRQLVLINSLLEAHNNNLKGLVLQRQNVSLCSLVDAVCQEVAPQLQESNIMVANQLSPELPTIAGDMTQLWRVFHNLIINALNHNPPGISIWIKASVESQPQPHIRCSVRDNGVGMTTDQCTHLFSLYSQGHRRRHLSIGLGLHIAQQIVAAHGGTIGVESDLGAGSTFWLTLPLTNPTPS</sequence>
<evidence type="ECO:0000256" key="6">
    <source>
        <dbReference type="ARBA" id="ARBA00023012"/>
    </source>
</evidence>
<evidence type="ECO:0000256" key="4">
    <source>
        <dbReference type="ARBA" id="ARBA00022679"/>
    </source>
</evidence>
<dbReference type="PROSITE" id="PS50109">
    <property type="entry name" value="HIS_KIN"/>
    <property type="match status" value="1"/>
</dbReference>
<dbReference type="InterPro" id="IPR036890">
    <property type="entry name" value="HATPase_C_sf"/>
</dbReference>
<evidence type="ECO:0000259" key="8">
    <source>
        <dbReference type="PROSITE" id="PS50109"/>
    </source>
</evidence>
<keyword evidence="10" id="KW-1185">Reference proteome</keyword>
<keyword evidence="7" id="KW-1133">Transmembrane helix</keyword>
<evidence type="ECO:0000313" key="10">
    <source>
        <dbReference type="Proteomes" id="UP000481033"/>
    </source>
</evidence>
<evidence type="ECO:0000256" key="5">
    <source>
        <dbReference type="ARBA" id="ARBA00022777"/>
    </source>
</evidence>
<feature type="transmembrane region" description="Helical" evidence="7">
    <location>
        <begin position="153"/>
        <end position="169"/>
    </location>
</feature>
<keyword evidence="4" id="KW-0808">Transferase</keyword>
<comment type="caution">
    <text evidence="9">The sequence shown here is derived from an EMBL/GenBank/DDBJ whole genome shotgun (WGS) entry which is preliminary data.</text>
</comment>
<dbReference type="PRINTS" id="PR00344">
    <property type="entry name" value="BCTRLSENSOR"/>
</dbReference>
<feature type="transmembrane region" description="Helical" evidence="7">
    <location>
        <begin position="181"/>
        <end position="205"/>
    </location>
</feature>
<dbReference type="Gene3D" id="1.10.287.130">
    <property type="match status" value="1"/>
</dbReference>
<protein>
    <recommendedName>
        <fullName evidence="2">histidine kinase</fullName>
        <ecNumber evidence="2">2.7.13.3</ecNumber>
    </recommendedName>
</protein>
<dbReference type="GO" id="GO:0000155">
    <property type="term" value="F:phosphorelay sensor kinase activity"/>
    <property type="evidence" value="ECO:0007669"/>
    <property type="project" value="InterPro"/>
</dbReference>
<dbReference type="RefSeq" id="WP_250565581.1">
    <property type="nucleotide sequence ID" value="NZ_QXHD01000003.1"/>
</dbReference>
<evidence type="ECO:0000256" key="3">
    <source>
        <dbReference type="ARBA" id="ARBA00022553"/>
    </source>
</evidence>
<evidence type="ECO:0000313" key="9">
    <source>
        <dbReference type="EMBL" id="NEZ54772.1"/>
    </source>
</evidence>
<dbReference type="SUPFAM" id="SSF55874">
    <property type="entry name" value="ATPase domain of HSP90 chaperone/DNA topoisomerase II/histidine kinase"/>
    <property type="match status" value="1"/>
</dbReference>
<reference evidence="9 10" key="1">
    <citation type="journal article" date="2020" name="Microb. Ecol.">
        <title>Ecogenomics of the Marine Benthic Filamentous Cyanobacterium Adonisia.</title>
        <authorList>
            <person name="Walter J.M."/>
            <person name="Coutinho F.H."/>
            <person name="Leomil L."/>
            <person name="Hargreaves P.I."/>
            <person name="Campeao M.E."/>
            <person name="Vieira V.V."/>
            <person name="Silva B.S."/>
            <person name="Fistarol G.O."/>
            <person name="Salomon P.S."/>
            <person name="Sawabe T."/>
            <person name="Mino S."/>
            <person name="Hosokawa M."/>
            <person name="Miyashita H."/>
            <person name="Maruyama F."/>
            <person name="van Verk M.C."/>
            <person name="Dutilh B.E."/>
            <person name="Thompson C.C."/>
            <person name="Thompson F.L."/>
        </authorList>
    </citation>
    <scope>NUCLEOTIDE SEQUENCE [LARGE SCALE GENOMIC DNA]</scope>
    <source>
        <strain evidence="9 10">CCMR0081</strain>
    </source>
</reference>
<dbReference type="AlphaFoldDB" id="A0A6M0RGA7"/>
<dbReference type="CDD" id="cd00082">
    <property type="entry name" value="HisKA"/>
    <property type="match status" value="1"/>
</dbReference>
<dbReference type="InterPro" id="IPR005467">
    <property type="entry name" value="His_kinase_dom"/>
</dbReference>
<comment type="catalytic activity">
    <reaction evidence="1">
        <text>ATP + protein L-histidine = ADP + protein N-phospho-L-histidine.</text>
        <dbReference type="EC" id="2.7.13.3"/>
    </reaction>
</comment>
<dbReference type="Gene3D" id="3.30.565.10">
    <property type="entry name" value="Histidine kinase-like ATPase, C-terminal domain"/>
    <property type="match status" value="1"/>
</dbReference>
<dbReference type="PANTHER" id="PTHR43047">
    <property type="entry name" value="TWO-COMPONENT HISTIDINE PROTEIN KINASE"/>
    <property type="match status" value="1"/>
</dbReference>